<organism evidence="6 7">
    <name type="scientific">Propionispora hippei DSM 15287</name>
    <dbReference type="NCBI Taxonomy" id="1123003"/>
    <lineage>
        <taxon>Bacteria</taxon>
        <taxon>Bacillati</taxon>
        <taxon>Bacillota</taxon>
        <taxon>Negativicutes</taxon>
        <taxon>Selenomonadales</taxon>
        <taxon>Sporomusaceae</taxon>
        <taxon>Propionispora</taxon>
    </lineage>
</organism>
<dbReference type="AlphaFoldDB" id="A0A1M6AJV2"/>
<reference evidence="6 7" key="1">
    <citation type="submission" date="2016-11" db="EMBL/GenBank/DDBJ databases">
        <authorList>
            <person name="Varghese N."/>
            <person name="Submissions S."/>
        </authorList>
    </citation>
    <scope>NUCLEOTIDE SEQUENCE [LARGE SCALE GENOMIC DNA]</scope>
    <source>
        <strain evidence="6 7">DSM 15287</strain>
    </source>
</reference>
<dbReference type="Gene3D" id="3.60.15.10">
    <property type="entry name" value="Ribonuclease Z/Hydroxyacylglutathione hydrolase-like"/>
    <property type="match status" value="1"/>
</dbReference>
<dbReference type="RefSeq" id="WP_149733115.1">
    <property type="nucleotide sequence ID" value="NZ_FQZD01000004.1"/>
</dbReference>
<evidence type="ECO:0000256" key="1">
    <source>
        <dbReference type="ARBA" id="ARBA00001947"/>
    </source>
</evidence>
<dbReference type="PANTHER" id="PTHR46233">
    <property type="entry name" value="HYDROXYACYLGLUTATHIONE HYDROLASE GLOC"/>
    <property type="match status" value="1"/>
</dbReference>
<dbReference type="InterPro" id="IPR001279">
    <property type="entry name" value="Metallo-B-lactamas"/>
</dbReference>
<dbReference type="GO" id="GO:0016787">
    <property type="term" value="F:hydrolase activity"/>
    <property type="evidence" value="ECO:0007669"/>
    <property type="project" value="UniProtKB-KW"/>
</dbReference>
<dbReference type="InterPro" id="IPR036866">
    <property type="entry name" value="RibonucZ/Hydroxyglut_hydro"/>
</dbReference>
<keyword evidence="7" id="KW-1185">Reference proteome</keyword>
<dbReference type="SUPFAM" id="SSF56281">
    <property type="entry name" value="Metallo-hydrolase/oxidoreductase"/>
    <property type="match status" value="1"/>
</dbReference>
<evidence type="ECO:0000256" key="2">
    <source>
        <dbReference type="ARBA" id="ARBA00022723"/>
    </source>
</evidence>
<keyword evidence="3" id="KW-0378">Hydrolase</keyword>
<dbReference type="CDD" id="cd06262">
    <property type="entry name" value="metallo-hydrolase-like_MBL-fold"/>
    <property type="match status" value="1"/>
</dbReference>
<evidence type="ECO:0000259" key="5">
    <source>
        <dbReference type="SMART" id="SM00849"/>
    </source>
</evidence>
<dbReference type="OrthoDB" id="9802248at2"/>
<keyword evidence="4" id="KW-0862">Zinc</keyword>
<protein>
    <submittedName>
        <fullName evidence="6">Glyoxylase, beta-lactamase superfamily II</fullName>
    </submittedName>
</protein>
<comment type="cofactor">
    <cofactor evidence="1">
        <name>Zn(2+)</name>
        <dbReference type="ChEBI" id="CHEBI:29105"/>
    </cofactor>
</comment>
<dbReference type="Proteomes" id="UP000322917">
    <property type="component" value="Unassembled WGS sequence"/>
</dbReference>
<evidence type="ECO:0000256" key="4">
    <source>
        <dbReference type="ARBA" id="ARBA00022833"/>
    </source>
</evidence>
<accession>A0A1M6AJV2</accession>
<dbReference type="EMBL" id="FQZD01000004">
    <property type="protein sequence ID" value="SHI36493.1"/>
    <property type="molecule type" value="Genomic_DNA"/>
</dbReference>
<evidence type="ECO:0000313" key="6">
    <source>
        <dbReference type="EMBL" id="SHI36493.1"/>
    </source>
</evidence>
<feature type="domain" description="Metallo-beta-lactamase" evidence="5">
    <location>
        <begin position="12"/>
        <end position="189"/>
    </location>
</feature>
<evidence type="ECO:0000256" key="3">
    <source>
        <dbReference type="ARBA" id="ARBA00022801"/>
    </source>
</evidence>
<sequence length="207" mass="22307">MEVIGIEVGALGTNCYIVYCEKTRQAIVVDPGANATEILQTVQEQRLQVTVIVNTHGHADHITANDKIREATQAPVYIHADDAAMLTSPQRNLSVYIGAPVICQAADRLLQEEDLIAVGEGTLKVLHTPGHTPGGICLLGDKFLLSGDTLFAESVGRTDFPGGSSELLIAGIREKLMVLPDDIKVLPGHGPATTIGWERRMNSFIRM</sequence>
<evidence type="ECO:0000313" key="7">
    <source>
        <dbReference type="Proteomes" id="UP000322917"/>
    </source>
</evidence>
<dbReference type="PANTHER" id="PTHR46233:SF3">
    <property type="entry name" value="HYDROXYACYLGLUTATHIONE HYDROLASE GLOC"/>
    <property type="match status" value="1"/>
</dbReference>
<keyword evidence="2" id="KW-0479">Metal-binding</keyword>
<proteinExistence type="predicted"/>
<dbReference type="InterPro" id="IPR051453">
    <property type="entry name" value="MBL_Glyoxalase_II"/>
</dbReference>
<name>A0A1M6AJV2_9FIRM</name>
<dbReference type="GO" id="GO:0046872">
    <property type="term" value="F:metal ion binding"/>
    <property type="evidence" value="ECO:0007669"/>
    <property type="project" value="UniProtKB-KW"/>
</dbReference>
<dbReference type="SMART" id="SM00849">
    <property type="entry name" value="Lactamase_B"/>
    <property type="match status" value="1"/>
</dbReference>
<dbReference type="Pfam" id="PF00753">
    <property type="entry name" value="Lactamase_B"/>
    <property type="match status" value="1"/>
</dbReference>
<gene>
    <name evidence="6" type="ORF">SAMN02745170_00178</name>
</gene>